<dbReference type="InterPro" id="IPR003018">
    <property type="entry name" value="GAF"/>
</dbReference>
<evidence type="ECO:0000313" key="3">
    <source>
        <dbReference type="Proteomes" id="UP000198635"/>
    </source>
</evidence>
<dbReference type="AlphaFoldDB" id="A0A1I3QMU5"/>
<dbReference type="OrthoDB" id="5496147at2"/>
<dbReference type="EMBL" id="FORX01000002">
    <property type="protein sequence ID" value="SFJ34546.1"/>
    <property type="molecule type" value="Genomic_DNA"/>
</dbReference>
<dbReference type="STRING" id="52560.SAMN04488082_102371"/>
<dbReference type="SUPFAM" id="SSF55781">
    <property type="entry name" value="GAF domain-like"/>
    <property type="match status" value="2"/>
</dbReference>
<dbReference type="RefSeq" id="WP_092372823.1">
    <property type="nucleotide sequence ID" value="NZ_FORX01000002.1"/>
</dbReference>
<dbReference type="Pfam" id="PF13185">
    <property type="entry name" value="GAF_2"/>
    <property type="match status" value="1"/>
</dbReference>
<keyword evidence="3" id="KW-1185">Reference proteome</keyword>
<dbReference type="InterPro" id="IPR029016">
    <property type="entry name" value="GAF-like_dom_sf"/>
</dbReference>
<proteinExistence type="predicted"/>
<organism evidence="2 3">
    <name type="scientific">Desulfomicrobium apsheronum</name>
    <dbReference type="NCBI Taxonomy" id="52560"/>
    <lineage>
        <taxon>Bacteria</taxon>
        <taxon>Pseudomonadati</taxon>
        <taxon>Thermodesulfobacteriota</taxon>
        <taxon>Desulfovibrionia</taxon>
        <taxon>Desulfovibrionales</taxon>
        <taxon>Desulfomicrobiaceae</taxon>
        <taxon>Desulfomicrobium</taxon>
    </lineage>
</organism>
<dbReference type="Gene3D" id="3.30.450.40">
    <property type="match status" value="2"/>
</dbReference>
<feature type="domain" description="GAF" evidence="1">
    <location>
        <begin position="168"/>
        <end position="319"/>
    </location>
</feature>
<evidence type="ECO:0000259" key="1">
    <source>
        <dbReference type="SMART" id="SM00065"/>
    </source>
</evidence>
<accession>A0A1I3QMU5</accession>
<feature type="domain" description="GAF" evidence="1">
    <location>
        <begin position="7"/>
        <end position="157"/>
    </location>
</feature>
<protein>
    <submittedName>
        <fullName evidence="2">GAF domain-containing protein</fullName>
    </submittedName>
</protein>
<dbReference type="Pfam" id="PF01590">
    <property type="entry name" value="GAF"/>
    <property type="match status" value="1"/>
</dbReference>
<evidence type="ECO:0000313" key="2">
    <source>
        <dbReference type="EMBL" id="SFJ34546.1"/>
    </source>
</evidence>
<dbReference type="Proteomes" id="UP000198635">
    <property type="component" value="Unassembled WGS sequence"/>
</dbReference>
<gene>
    <name evidence="2" type="ORF">SAMN04488082_102371</name>
</gene>
<dbReference type="SMART" id="SM00065">
    <property type="entry name" value="GAF"/>
    <property type="match status" value="2"/>
</dbReference>
<sequence>MTMKYPSLDRLLESIGSVFDAYSVVLFCRNSVGTFDLTTAFSLGDSIRKGAKIEPGQGLVGWILKNDSPLVVEKFDEKNTFLGYYGMEQDEQIKVFVGCPLPGGLGALCMDSKKTYAFTSKDQRLLSLFALVVAAIIDDVGEGGVSCQEQALYRVLQQVYALREEHPKWTDFLNRYLALLAGASGYEYAFLVVSDEWGNNYLLEGSNKPFMPENFTARQSFSTGSGLLGWVFKKNQPVFFGDGKSELGRTPLFGRDIPGPVLNTLMAFPLKVHTRCRGVLVFGDRESRVISNEIRAFANMAADYLALFLENLYLRNKVRRFAPPSVNDTGDALDFDNSDYHP</sequence>
<reference evidence="3" key="1">
    <citation type="submission" date="2016-10" db="EMBL/GenBank/DDBJ databases">
        <authorList>
            <person name="Varghese N."/>
            <person name="Submissions S."/>
        </authorList>
    </citation>
    <scope>NUCLEOTIDE SEQUENCE [LARGE SCALE GENOMIC DNA]</scope>
    <source>
        <strain evidence="3">DSM 5918</strain>
    </source>
</reference>
<name>A0A1I3QMU5_9BACT</name>